<name>A0A0V1G8D2_TRIPS</name>
<reference evidence="1 2" key="1">
    <citation type="submission" date="2015-01" db="EMBL/GenBank/DDBJ databases">
        <title>Evolution of Trichinella species and genotypes.</title>
        <authorList>
            <person name="Korhonen P.K."/>
            <person name="Edoardo P."/>
            <person name="Giuseppe L.R."/>
            <person name="Gasser R.B."/>
        </authorList>
    </citation>
    <scope>NUCLEOTIDE SEQUENCE [LARGE SCALE GENOMIC DNA]</scope>
    <source>
        <strain evidence="1">ISS176</strain>
    </source>
</reference>
<organism evidence="1 2">
    <name type="scientific">Trichinella pseudospiralis</name>
    <name type="common">Parasitic roundworm</name>
    <dbReference type="NCBI Taxonomy" id="6337"/>
    <lineage>
        <taxon>Eukaryota</taxon>
        <taxon>Metazoa</taxon>
        <taxon>Ecdysozoa</taxon>
        <taxon>Nematoda</taxon>
        <taxon>Enoplea</taxon>
        <taxon>Dorylaimia</taxon>
        <taxon>Trichinellida</taxon>
        <taxon>Trichinellidae</taxon>
        <taxon>Trichinella</taxon>
    </lineage>
</organism>
<dbReference type="EMBL" id="JYDV01005459">
    <property type="protein sequence ID" value="KRY94564.1"/>
    <property type="molecule type" value="Genomic_DNA"/>
</dbReference>
<comment type="caution">
    <text evidence="1">The sequence shown here is derived from an EMBL/GenBank/DDBJ whole genome shotgun (WGS) entry which is preliminary data.</text>
</comment>
<evidence type="ECO:0000313" key="2">
    <source>
        <dbReference type="Proteomes" id="UP000054826"/>
    </source>
</evidence>
<sequence>MRGAECPLLCCLLIPSHFGKISQREECVLGNAGL</sequence>
<dbReference type="Proteomes" id="UP000054826">
    <property type="component" value="Unassembled WGS sequence"/>
</dbReference>
<proteinExistence type="predicted"/>
<protein>
    <submittedName>
        <fullName evidence="1">Uncharacterized protein</fullName>
    </submittedName>
</protein>
<dbReference type="AlphaFoldDB" id="A0A0V1G8D2"/>
<evidence type="ECO:0000313" key="1">
    <source>
        <dbReference type="EMBL" id="KRY94564.1"/>
    </source>
</evidence>
<accession>A0A0V1G8D2</accession>
<gene>
    <name evidence="1" type="ORF">T4C_1580</name>
</gene>